<protein>
    <submittedName>
        <fullName evidence="4">DUF2207 family protein</fullName>
    </submittedName>
</protein>
<accession>A0ABW2Y830</accession>
<dbReference type="RefSeq" id="WP_377939259.1">
    <property type="nucleotide sequence ID" value="NZ_JBHTHQ010000022.1"/>
</dbReference>
<keyword evidence="1" id="KW-0812">Transmembrane</keyword>
<dbReference type="Pfam" id="PF20990">
    <property type="entry name" value="DUF2207_C"/>
    <property type="match status" value="1"/>
</dbReference>
<sequence>MKYSQHIKRGITWAIVYAVVFIVILGIFGGTSANRRAASTRREGVSQEYKDLNYTATMDTHGDLHIKQRVTIDLHRRDSGPWRGITQKFQLNESDVTSISDISVTDAKTGQAYTYRSYSEVDPYKVGISDWNEQAAKSWFLKNSRDDTDFNPDTDALHVKNSKYADIQEGDFKYVTLGWCIPVTYSGTYTFDVSMTFKNLAGKLKDGAYFAWEPVSDTNEVPIHKMTVKVVLPQGVSQSYGWLHTDSSESTTKRVNDREYSFSVKNVKKDNYVDFIAAYQGADSYSDVQRSYTHDDIEKVKSSEYNKLQSARAESANTRRTLSFYGIMIIFALSIAIAIVIWLIYGAQSTLKLAQYRGEQDYNRDPPSVSPAAAAHIYALITGHPKDKEIKSRALNATILSLVSKGALMILPGAPSTYKDIDLDNVKSQDMSSVMSTVTSQGYLAQQSKVQEHVMTFVLASDIEEKSFSSKHHLSNSEWRTARVLMMVGENVGSYVFSSKDLANQAREASMSRNTTNKFAERVKSMYNSQIADFDRLHVSEYPAWQRGWPLTIGWIYAIVTAHFGMRTSYWAAYILIAVVVLAFTGFAWGYGAPAILTEKNKKKVSQVYGLAHYLEDFSSFTDRGVTDMKLWDRYLVYATAFGMSETVMKELRSAYIHDMDVAQSANADIDPWQYYMYDDAMLSWMWMPWVNNLTSNLASRFTPNIDTTMMGSNSDFFNADFSSFDGFMDSFNTSMDSVNDAISIAGAWSAPSTGSGSSGGGTDSGGSFDFGGFDGGGGGGGGGSFGGF</sequence>
<dbReference type="Proteomes" id="UP001597036">
    <property type="component" value="Unassembled WGS sequence"/>
</dbReference>
<comment type="caution">
    <text evidence="4">The sequence shown here is derived from an EMBL/GenBank/DDBJ whole genome shotgun (WGS) entry which is preliminary data.</text>
</comment>
<evidence type="ECO:0000313" key="4">
    <source>
        <dbReference type="EMBL" id="MFD0705535.1"/>
    </source>
</evidence>
<gene>
    <name evidence="4" type="ORF">ACFQY8_07245</name>
</gene>
<feature type="transmembrane region" description="Helical" evidence="1">
    <location>
        <begin position="572"/>
        <end position="597"/>
    </location>
</feature>
<name>A0ABW2Y830_9BIFI</name>
<dbReference type="Pfam" id="PF09972">
    <property type="entry name" value="DUF2207"/>
    <property type="match status" value="1"/>
</dbReference>
<evidence type="ECO:0000259" key="2">
    <source>
        <dbReference type="Pfam" id="PF09972"/>
    </source>
</evidence>
<keyword evidence="1" id="KW-0472">Membrane</keyword>
<feature type="transmembrane region" description="Helical" evidence="1">
    <location>
        <begin position="12"/>
        <end position="33"/>
    </location>
</feature>
<feature type="domain" description="DUF2207" evidence="2">
    <location>
        <begin position="50"/>
        <end position="277"/>
    </location>
</feature>
<keyword evidence="5" id="KW-1185">Reference proteome</keyword>
<feature type="transmembrane region" description="Helical" evidence="1">
    <location>
        <begin position="322"/>
        <end position="345"/>
    </location>
</feature>
<evidence type="ECO:0000259" key="3">
    <source>
        <dbReference type="Pfam" id="PF20990"/>
    </source>
</evidence>
<dbReference type="InterPro" id="IPR018702">
    <property type="entry name" value="DUF2207"/>
</dbReference>
<reference evidence="5" key="1">
    <citation type="journal article" date="2019" name="Int. J. Syst. Evol. Microbiol.">
        <title>The Global Catalogue of Microorganisms (GCM) 10K type strain sequencing project: providing services to taxonomists for standard genome sequencing and annotation.</title>
        <authorList>
            <consortium name="The Broad Institute Genomics Platform"/>
            <consortium name="The Broad Institute Genome Sequencing Center for Infectious Disease"/>
            <person name="Wu L."/>
            <person name="Ma J."/>
        </authorList>
    </citation>
    <scope>NUCLEOTIDE SEQUENCE [LARGE SCALE GENOMIC DNA]</scope>
    <source>
        <strain evidence="5">CCM 8604</strain>
    </source>
</reference>
<keyword evidence="1" id="KW-1133">Transmembrane helix</keyword>
<feature type="domain" description="Predicted membrane protein YciQ-like C-terminal" evidence="3">
    <location>
        <begin position="360"/>
        <end position="652"/>
    </location>
</feature>
<evidence type="ECO:0000313" key="5">
    <source>
        <dbReference type="Proteomes" id="UP001597036"/>
    </source>
</evidence>
<organism evidence="4 5">
    <name type="scientific">Alloscardovia venturai</name>
    <dbReference type="NCBI Taxonomy" id="1769421"/>
    <lineage>
        <taxon>Bacteria</taxon>
        <taxon>Bacillati</taxon>
        <taxon>Actinomycetota</taxon>
        <taxon>Actinomycetes</taxon>
        <taxon>Bifidobacteriales</taxon>
        <taxon>Bifidobacteriaceae</taxon>
        <taxon>Alloscardovia</taxon>
    </lineage>
</organism>
<dbReference type="InterPro" id="IPR048389">
    <property type="entry name" value="YciQ-like_C"/>
</dbReference>
<evidence type="ECO:0000256" key="1">
    <source>
        <dbReference type="SAM" id="Phobius"/>
    </source>
</evidence>
<dbReference type="EMBL" id="JBHTHQ010000022">
    <property type="protein sequence ID" value="MFD0705535.1"/>
    <property type="molecule type" value="Genomic_DNA"/>
</dbReference>
<proteinExistence type="predicted"/>